<keyword evidence="3 5" id="KW-0488">Methylation</keyword>
<gene>
    <name evidence="5 9" type="primary">prfB</name>
    <name evidence="9" type="ORF">H9864_03955</name>
</gene>
<evidence type="ECO:0000256" key="2">
    <source>
        <dbReference type="ARBA" id="ARBA00010835"/>
    </source>
</evidence>
<dbReference type="EMBL" id="JAHLFH010000080">
    <property type="protein sequence ID" value="MBU3819512.1"/>
    <property type="molecule type" value="Genomic_DNA"/>
</dbReference>
<protein>
    <recommendedName>
        <fullName evidence="5 6">Peptide chain release factor 2</fullName>
        <shortName evidence="5">RF-2</shortName>
    </recommendedName>
</protein>
<dbReference type="GO" id="GO:0005737">
    <property type="term" value="C:cytoplasm"/>
    <property type="evidence" value="ECO:0007669"/>
    <property type="project" value="UniProtKB-SubCell"/>
</dbReference>
<dbReference type="PANTHER" id="PTHR43116:SF3">
    <property type="entry name" value="CLASS I PEPTIDE CHAIN RELEASE FACTOR"/>
    <property type="match status" value="1"/>
</dbReference>
<feature type="domain" description="Prokaryotic-type class I peptide chain release factors" evidence="8">
    <location>
        <begin position="245"/>
        <end position="261"/>
    </location>
</feature>
<dbReference type="Gene3D" id="1.20.58.410">
    <property type="entry name" value="Release factor"/>
    <property type="match status" value="1"/>
</dbReference>
<dbReference type="InterPro" id="IPR004374">
    <property type="entry name" value="PrfB"/>
</dbReference>
<evidence type="ECO:0000256" key="3">
    <source>
        <dbReference type="ARBA" id="ARBA00022481"/>
    </source>
</evidence>
<sequence length="373" mass="42037">MITVEELKVQLAEYKTAVRDLEEALAIENSRKRVMELEHTMSRPGFYDDADASKKVFDEVGDLKAKLGRYEKLQGLYDDAETMLLMIEEENDPDLIPEGEQAVEAVGKAVDELQLMTMLNGEYDHSNAILTFHAGTGGTEAQDWAEMLYRMYSKWAQAHGMNVEVLDYQDGDEAGIKSASLMVKGANAYGLLKSENGVHRLVRVSPFDANARRQTSFASLEVMPELDNSIHVDIRPEDIEMQVYRSSGAGGQHINKTSSAVRLIHKPTGIVVSCQTQRSQFQNRDYAMEMLKAKLYQIAQQQHMDKIEDIKGVQNEIAWGHQIRSYVFMPYTMVKDHRTSYETSNVNAVMDGDLDGFIFAYLKAASRGELKEA</sequence>
<evidence type="ECO:0000256" key="4">
    <source>
        <dbReference type="ARBA" id="ARBA00022917"/>
    </source>
</evidence>
<comment type="caution">
    <text evidence="9">The sequence shown here is derived from an EMBL/GenBank/DDBJ whole genome shotgun (WGS) entry which is preliminary data.</text>
</comment>
<dbReference type="InterPro" id="IPR005139">
    <property type="entry name" value="PCRF"/>
</dbReference>
<dbReference type="HAMAP" id="MF_00094">
    <property type="entry name" value="Rel_fac_2"/>
    <property type="match status" value="1"/>
</dbReference>
<evidence type="ECO:0000313" key="10">
    <source>
        <dbReference type="Proteomes" id="UP000824178"/>
    </source>
</evidence>
<dbReference type="InterPro" id="IPR045853">
    <property type="entry name" value="Pep_chain_release_fac_I_sf"/>
</dbReference>
<dbReference type="InterPro" id="IPR000352">
    <property type="entry name" value="Pep_chain_release_fac_I"/>
</dbReference>
<dbReference type="GO" id="GO:0016149">
    <property type="term" value="F:translation release factor activity, codon specific"/>
    <property type="evidence" value="ECO:0007669"/>
    <property type="project" value="UniProtKB-UniRule"/>
</dbReference>
<feature type="modified residue" description="N5-methylglutamine" evidence="5">
    <location>
        <position position="252"/>
    </location>
</feature>
<dbReference type="NCBIfam" id="TIGR00020">
    <property type="entry name" value="prfB"/>
    <property type="match status" value="1"/>
</dbReference>
<keyword evidence="7" id="KW-0175">Coiled coil</keyword>
<evidence type="ECO:0000256" key="1">
    <source>
        <dbReference type="ARBA" id="ARBA00002613"/>
    </source>
</evidence>
<reference evidence="9" key="1">
    <citation type="journal article" date="2021" name="PeerJ">
        <title>Extensive microbial diversity within the chicken gut microbiome revealed by metagenomics and culture.</title>
        <authorList>
            <person name="Gilroy R."/>
            <person name="Ravi A."/>
            <person name="Getino M."/>
            <person name="Pursley I."/>
            <person name="Horton D.L."/>
            <person name="Alikhan N.F."/>
            <person name="Baker D."/>
            <person name="Gharbi K."/>
            <person name="Hall N."/>
            <person name="Watson M."/>
            <person name="Adriaenssens E.M."/>
            <person name="Foster-Nyarko E."/>
            <person name="Jarju S."/>
            <person name="Secka A."/>
            <person name="Antonio M."/>
            <person name="Oren A."/>
            <person name="Chaudhuri R.R."/>
            <person name="La Ragione R."/>
            <person name="Hildebrand F."/>
            <person name="Pallen M.J."/>
        </authorList>
    </citation>
    <scope>NUCLEOTIDE SEQUENCE</scope>
    <source>
        <strain evidence="9">742</strain>
    </source>
</reference>
<dbReference type="Pfam" id="PF00472">
    <property type="entry name" value="RF-1"/>
    <property type="match status" value="1"/>
</dbReference>
<dbReference type="Gene3D" id="3.30.160.20">
    <property type="match status" value="1"/>
</dbReference>
<dbReference type="AlphaFoldDB" id="A0A9E2KL70"/>
<dbReference type="Pfam" id="PF03462">
    <property type="entry name" value="PCRF"/>
    <property type="match status" value="1"/>
</dbReference>
<dbReference type="Proteomes" id="UP000824178">
    <property type="component" value="Unassembled WGS sequence"/>
</dbReference>
<keyword evidence="5" id="KW-0963">Cytoplasm</keyword>
<comment type="similarity">
    <text evidence="2 5">Belongs to the prokaryotic/mitochondrial release factor family.</text>
</comment>
<comment type="PTM">
    <text evidence="5">Methylated by PrmC. Methylation increases the termination efficiency of RF2.</text>
</comment>
<evidence type="ECO:0000256" key="7">
    <source>
        <dbReference type="SAM" id="Coils"/>
    </source>
</evidence>
<dbReference type="SMART" id="SM00937">
    <property type="entry name" value="PCRF"/>
    <property type="match status" value="1"/>
</dbReference>
<proteinExistence type="inferred from homology"/>
<dbReference type="FunFam" id="3.30.160.20:FF:000004">
    <property type="entry name" value="Peptide chain release factor 1"/>
    <property type="match status" value="1"/>
</dbReference>
<keyword evidence="4 5" id="KW-0648">Protein biosynthesis</keyword>
<dbReference type="PROSITE" id="PS00745">
    <property type="entry name" value="RF_PROK_I"/>
    <property type="match status" value="1"/>
</dbReference>
<evidence type="ECO:0000313" key="9">
    <source>
        <dbReference type="EMBL" id="MBU3819512.1"/>
    </source>
</evidence>
<dbReference type="SUPFAM" id="SSF75620">
    <property type="entry name" value="Release factor"/>
    <property type="match status" value="1"/>
</dbReference>
<dbReference type="Gene3D" id="3.30.70.1660">
    <property type="match status" value="1"/>
</dbReference>
<reference evidence="9" key="2">
    <citation type="submission" date="2021-04" db="EMBL/GenBank/DDBJ databases">
        <authorList>
            <person name="Gilroy R."/>
        </authorList>
    </citation>
    <scope>NUCLEOTIDE SEQUENCE</scope>
    <source>
        <strain evidence="9">742</strain>
    </source>
</reference>
<accession>A0A9E2KL70</accession>
<organism evidence="9 10">
    <name type="scientific">Candidatus Faecalibacterium intestinavium</name>
    <dbReference type="NCBI Taxonomy" id="2838580"/>
    <lineage>
        <taxon>Bacteria</taxon>
        <taxon>Bacillati</taxon>
        <taxon>Bacillota</taxon>
        <taxon>Clostridia</taxon>
        <taxon>Eubacteriales</taxon>
        <taxon>Oscillospiraceae</taxon>
        <taxon>Faecalibacterium</taxon>
    </lineage>
</organism>
<evidence type="ECO:0000256" key="5">
    <source>
        <dbReference type="HAMAP-Rule" id="MF_00094"/>
    </source>
</evidence>
<comment type="function">
    <text evidence="1 5">Peptide chain release factor 2 directs the termination of translation in response to the peptide chain termination codons UGA and UAA.</text>
</comment>
<feature type="coiled-coil region" evidence="7">
    <location>
        <begin position="4"/>
        <end position="38"/>
    </location>
</feature>
<comment type="subcellular location">
    <subcellularLocation>
        <location evidence="5">Cytoplasm</location>
    </subcellularLocation>
</comment>
<evidence type="ECO:0000256" key="6">
    <source>
        <dbReference type="NCBIfam" id="TIGR00020"/>
    </source>
</evidence>
<evidence type="ECO:0000259" key="8">
    <source>
        <dbReference type="PROSITE" id="PS00745"/>
    </source>
</evidence>
<dbReference type="PANTHER" id="PTHR43116">
    <property type="entry name" value="PEPTIDE CHAIN RELEASE FACTOR 2"/>
    <property type="match status" value="1"/>
</dbReference>
<name>A0A9E2KL70_9FIRM</name>